<evidence type="ECO:0000313" key="1">
    <source>
        <dbReference type="EMBL" id="WQF75165.1"/>
    </source>
</evidence>
<dbReference type="EMBL" id="CP137305">
    <property type="protein sequence ID" value="WQF75165.1"/>
    <property type="molecule type" value="Genomic_DNA"/>
</dbReference>
<dbReference type="RefSeq" id="XP_062772389.1">
    <property type="nucleotide sequence ID" value="XM_062916338.1"/>
</dbReference>
<evidence type="ECO:0000313" key="2">
    <source>
        <dbReference type="Proteomes" id="UP001322277"/>
    </source>
</evidence>
<gene>
    <name evidence="1" type="ORF">CDEST_00179</name>
</gene>
<organism evidence="1 2">
    <name type="scientific">Colletotrichum destructivum</name>
    <dbReference type="NCBI Taxonomy" id="34406"/>
    <lineage>
        <taxon>Eukaryota</taxon>
        <taxon>Fungi</taxon>
        <taxon>Dikarya</taxon>
        <taxon>Ascomycota</taxon>
        <taxon>Pezizomycotina</taxon>
        <taxon>Sordariomycetes</taxon>
        <taxon>Hypocreomycetidae</taxon>
        <taxon>Glomerellales</taxon>
        <taxon>Glomerellaceae</taxon>
        <taxon>Colletotrichum</taxon>
        <taxon>Colletotrichum destructivum species complex</taxon>
    </lineage>
</organism>
<dbReference type="AlphaFoldDB" id="A0AAX4HWD1"/>
<dbReference type="GeneID" id="87936682"/>
<dbReference type="Proteomes" id="UP001322277">
    <property type="component" value="Chromosome 1"/>
</dbReference>
<sequence>MHSRTPSSGHLFDISTKDDPTDSATIFRGPLLVDRTPFLAHEGIGRDKTPAETVILHQNSFAHAD</sequence>
<reference evidence="2" key="1">
    <citation type="journal article" date="2023" name="bioRxiv">
        <title>Complete genome of the Medicago anthracnose fungus, Colletotrichum destructivum, reveals a mini-chromosome-like region within a core chromosome.</title>
        <authorList>
            <person name="Lapalu N."/>
            <person name="Simon A."/>
            <person name="Lu A."/>
            <person name="Plaumann P.-L."/>
            <person name="Amselem J."/>
            <person name="Pigne S."/>
            <person name="Auger A."/>
            <person name="Koch C."/>
            <person name="Dallery J.-F."/>
            <person name="O'Connell R.J."/>
        </authorList>
    </citation>
    <scope>NUCLEOTIDE SEQUENCE [LARGE SCALE GENOMIC DNA]</scope>
    <source>
        <strain evidence="2">CBS 520.97</strain>
    </source>
</reference>
<dbReference type="KEGG" id="cdet:87936682"/>
<protein>
    <submittedName>
        <fullName evidence="1">Uncharacterized protein</fullName>
    </submittedName>
</protein>
<proteinExistence type="predicted"/>
<name>A0AAX4HWD1_9PEZI</name>
<accession>A0AAX4HWD1</accession>
<keyword evidence="2" id="KW-1185">Reference proteome</keyword>